<comment type="similarity">
    <text evidence="8">Belongs to the MGMT family.</text>
</comment>
<reference evidence="11" key="1">
    <citation type="journal article" date="2019" name="Int. J. Syst. Evol. Microbiol.">
        <title>The Global Catalogue of Microorganisms (GCM) 10K type strain sequencing project: providing services to taxonomists for standard genome sequencing and annotation.</title>
        <authorList>
            <consortium name="The Broad Institute Genomics Platform"/>
            <consortium name="The Broad Institute Genome Sequencing Center for Infectious Disease"/>
            <person name="Wu L."/>
            <person name="Ma J."/>
        </authorList>
    </citation>
    <scope>NUCLEOTIDE SEQUENCE [LARGE SCALE GENOMIC DNA]</scope>
    <source>
        <strain evidence="11">KCTC 52094</strain>
    </source>
</reference>
<dbReference type="Proteomes" id="UP001595593">
    <property type="component" value="Unassembled WGS sequence"/>
</dbReference>
<comment type="caution">
    <text evidence="10">The sequence shown here is derived from an EMBL/GenBank/DDBJ whole genome shotgun (WGS) entry which is preliminary data.</text>
</comment>
<evidence type="ECO:0000256" key="5">
    <source>
        <dbReference type="ARBA" id="ARBA00022763"/>
    </source>
</evidence>
<dbReference type="InterPro" id="IPR036631">
    <property type="entry name" value="MGMT_N_sf"/>
</dbReference>
<evidence type="ECO:0000256" key="2">
    <source>
        <dbReference type="ARBA" id="ARBA00022490"/>
    </source>
</evidence>
<protein>
    <recommendedName>
        <fullName evidence="8">Methylated-DNA--protein-cysteine methyltransferase</fullName>
        <ecNumber evidence="8">2.1.1.63</ecNumber>
    </recommendedName>
    <alternativeName>
        <fullName evidence="8">6-O-methylguanine-DNA methyltransferase</fullName>
        <shortName evidence="8">MGMT</shortName>
    </alternativeName>
    <alternativeName>
        <fullName evidence="8">O-6-methylguanine-DNA-alkyltransferase</fullName>
    </alternativeName>
</protein>
<dbReference type="GO" id="GO:0032259">
    <property type="term" value="P:methylation"/>
    <property type="evidence" value="ECO:0007669"/>
    <property type="project" value="UniProtKB-KW"/>
</dbReference>
<evidence type="ECO:0000256" key="1">
    <source>
        <dbReference type="ARBA" id="ARBA00001286"/>
    </source>
</evidence>
<dbReference type="PROSITE" id="PS00374">
    <property type="entry name" value="MGMT"/>
    <property type="match status" value="1"/>
</dbReference>
<keyword evidence="2 8" id="KW-0963">Cytoplasm</keyword>
<keyword evidence="4 8" id="KW-0808">Transferase</keyword>
<feature type="active site" description="Nucleophile; methyl group acceptor" evidence="8">
    <location>
        <position position="142"/>
    </location>
</feature>
<dbReference type="RefSeq" id="WP_379596034.1">
    <property type="nucleotide sequence ID" value="NZ_JBHRTN010000008.1"/>
</dbReference>
<dbReference type="InterPro" id="IPR023546">
    <property type="entry name" value="MGMT"/>
</dbReference>
<evidence type="ECO:0000259" key="9">
    <source>
        <dbReference type="Pfam" id="PF01035"/>
    </source>
</evidence>
<comment type="miscellaneous">
    <text evidence="8">This enzyme catalyzes only one turnover and therefore is not strictly catalytic. According to one definition, an enzyme is a biocatalyst that acts repeatedly and over many reaction cycles.</text>
</comment>
<accession>A0ABV7G1C3</accession>
<keyword evidence="3 8" id="KW-0489">Methyltransferase</keyword>
<evidence type="ECO:0000256" key="8">
    <source>
        <dbReference type="HAMAP-Rule" id="MF_00772"/>
    </source>
</evidence>
<evidence type="ECO:0000256" key="6">
    <source>
        <dbReference type="ARBA" id="ARBA00023204"/>
    </source>
</evidence>
<comment type="catalytic activity">
    <reaction evidence="1 8">
        <text>a 4-O-methyl-thymidine in DNA + L-cysteinyl-[protein] = a thymidine in DNA + S-methyl-L-cysteinyl-[protein]</text>
        <dbReference type="Rhea" id="RHEA:53428"/>
        <dbReference type="Rhea" id="RHEA-COMP:10131"/>
        <dbReference type="Rhea" id="RHEA-COMP:10132"/>
        <dbReference type="Rhea" id="RHEA-COMP:13555"/>
        <dbReference type="Rhea" id="RHEA-COMP:13556"/>
        <dbReference type="ChEBI" id="CHEBI:29950"/>
        <dbReference type="ChEBI" id="CHEBI:82612"/>
        <dbReference type="ChEBI" id="CHEBI:137386"/>
        <dbReference type="ChEBI" id="CHEBI:137387"/>
        <dbReference type="EC" id="2.1.1.63"/>
    </reaction>
</comment>
<comment type="subcellular location">
    <subcellularLocation>
        <location evidence="8">Cytoplasm</location>
    </subcellularLocation>
</comment>
<dbReference type="InterPro" id="IPR036217">
    <property type="entry name" value="MethylDNA_cys_MeTrfase_DNAb"/>
</dbReference>
<comment type="function">
    <text evidence="8">Involved in the cellular defense against the biological effects of O6-methylguanine (O6-MeG) and O4-methylthymine (O4-MeT) in DNA. Repairs the methylated nucleobase in DNA by stoichiometrically transferring the methyl group to a cysteine residue in the enzyme. This is a suicide reaction: the enzyme is irreversibly inactivated.</text>
</comment>
<keyword evidence="11" id="KW-1185">Reference proteome</keyword>
<comment type="catalytic activity">
    <reaction evidence="7 8">
        <text>a 6-O-methyl-2'-deoxyguanosine in DNA + L-cysteinyl-[protein] = S-methyl-L-cysteinyl-[protein] + a 2'-deoxyguanosine in DNA</text>
        <dbReference type="Rhea" id="RHEA:24000"/>
        <dbReference type="Rhea" id="RHEA-COMP:10131"/>
        <dbReference type="Rhea" id="RHEA-COMP:10132"/>
        <dbReference type="Rhea" id="RHEA-COMP:11367"/>
        <dbReference type="Rhea" id="RHEA-COMP:11368"/>
        <dbReference type="ChEBI" id="CHEBI:29950"/>
        <dbReference type="ChEBI" id="CHEBI:82612"/>
        <dbReference type="ChEBI" id="CHEBI:85445"/>
        <dbReference type="ChEBI" id="CHEBI:85448"/>
        <dbReference type="EC" id="2.1.1.63"/>
    </reaction>
</comment>
<dbReference type="SUPFAM" id="SSF53155">
    <property type="entry name" value="Methylated DNA-protein cysteine methyltransferase domain"/>
    <property type="match status" value="1"/>
</dbReference>
<dbReference type="InterPro" id="IPR036388">
    <property type="entry name" value="WH-like_DNA-bd_sf"/>
</dbReference>
<dbReference type="EMBL" id="JBHRTN010000008">
    <property type="protein sequence ID" value="MFC3125394.1"/>
    <property type="molecule type" value="Genomic_DNA"/>
</dbReference>
<dbReference type="GO" id="GO:0003908">
    <property type="term" value="F:methylated-DNA-[protein]-cysteine S-methyltransferase activity"/>
    <property type="evidence" value="ECO:0007669"/>
    <property type="project" value="UniProtKB-EC"/>
</dbReference>
<dbReference type="NCBIfam" id="TIGR00589">
    <property type="entry name" value="ogt"/>
    <property type="match status" value="1"/>
</dbReference>
<keyword evidence="5 8" id="KW-0227">DNA damage</keyword>
<dbReference type="InterPro" id="IPR014048">
    <property type="entry name" value="MethylDNA_cys_MeTrfase_DNA-bd"/>
</dbReference>
<dbReference type="InterPro" id="IPR001497">
    <property type="entry name" value="MethylDNA_cys_MeTrfase_AS"/>
</dbReference>
<evidence type="ECO:0000313" key="10">
    <source>
        <dbReference type="EMBL" id="MFC3125394.1"/>
    </source>
</evidence>
<name>A0ABV7G1C3_9PROT</name>
<dbReference type="CDD" id="cd06445">
    <property type="entry name" value="ATase"/>
    <property type="match status" value="1"/>
</dbReference>
<gene>
    <name evidence="10" type="ORF">ACFOD4_09995</name>
</gene>
<dbReference type="Pfam" id="PF01035">
    <property type="entry name" value="DNA_binding_1"/>
    <property type="match status" value="1"/>
</dbReference>
<feature type="domain" description="Methylated-DNA-[protein]-cysteine S-methyltransferase DNA binding" evidence="9">
    <location>
        <begin position="91"/>
        <end position="170"/>
    </location>
</feature>
<dbReference type="PANTHER" id="PTHR10815">
    <property type="entry name" value="METHYLATED-DNA--PROTEIN-CYSTEINE METHYLTRANSFERASE"/>
    <property type="match status" value="1"/>
</dbReference>
<evidence type="ECO:0000256" key="4">
    <source>
        <dbReference type="ARBA" id="ARBA00022679"/>
    </source>
</evidence>
<evidence type="ECO:0000256" key="3">
    <source>
        <dbReference type="ARBA" id="ARBA00022603"/>
    </source>
</evidence>
<dbReference type="EC" id="2.1.1.63" evidence="8"/>
<proteinExistence type="inferred from homology"/>
<dbReference type="Gene3D" id="1.10.10.10">
    <property type="entry name" value="Winged helix-like DNA-binding domain superfamily/Winged helix DNA-binding domain"/>
    <property type="match status" value="1"/>
</dbReference>
<organism evidence="10 11">
    <name type="scientific">Teichococcus globiformis</name>
    <dbReference type="NCBI Taxonomy" id="2307229"/>
    <lineage>
        <taxon>Bacteria</taxon>
        <taxon>Pseudomonadati</taxon>
        <taxon>Pseudomonadota</taxon>
        <taxon>Alphaproteobacteria</taxon>
        <taxon>Acetobacterales</taxon>
        <taxon>Roseomonadaceae</taxon>
        <taxon>Roseomonas</taxon>
    </lineage>
</organism>
<dbReference type="HAMAP" id="MF_00772">
    <property type="entry name" value="OGT"/>
    <property type="match status" value="1"/>
</dbReference>
<keyword evidence="6 8" id="KW-0234">DNA repair</keyword>
<evidence type="ECO:0000313" key="11">
    <source>
        <dbReference type="Proteomes" id="UP001595593"/>
    </source>
</evidence>
<dbReference type="PANTHER" id="PTHR10815:SF5">
    <property type="entry name" value="METHYLATED-DNA--PROTEIN-CYSTEINE METHYLTRANSFERASE"/>
    <property type="match status" value="1"/>
</dbReference>
<dbReference type="SUPFAM" id="SSF46767">
    <property type="entry name" value="Methylated DNA-protein cysteine methyltransferase, C-terminal domain"/>
    <property type="match status" value="1"/>
</dbReference>
<evidence type="ECO:0000256" key="7">
    <source>
        <dbReference type="ARBA" id="ARBA00049348"/>
    </source>
</evidence>
<sequence length="179" mass="18649">MTLILERFASPIGEVLLVARDARLAALEFGDDWGDASPRPANRLARLLAARFGSGTAPMEGRTGFAAPLAAYFKGNIAALDALPLDPGGTSFQRRCWNALRAIRPGETRSYGAVAAAIGRPGAARAVGLANALNPISIAIPCHRLVGGNGALTGYGGGLARKRWLLDHERRSRPGGPGA</sequence>